<evidence type="ECO:0000256" key="1">
    <source>
        <dbReference type="ARBA" id="ARBA00004370"/>
    </source>
</evidence>
<gene>
    <name evidence="5" type="ORF">KC01_LOCUS40275</name>
</gene>
<dbReference type="AlphaFoldDB" id="A0AAV2MLL8"/>
<evidence type="ECO:0000313" key="5">
    <source>
        <dbReference type="EMBL" id="CAL1614207.1"/>
    </source>
</evidence>
<evidence type="ECO:0000256" key="2">
    <source>
        <dbReference type="ARBA" id="ARBA00023136"/>
    </source>
</evidence>
<keyword evidence="6" id="KW-1185">Reference proteome</keyword>
<evidence type="ECO:0000256" key="3">
    <source>
        <dbReference type="ARBA" id="ARBA00023157"/>
    </source>
</evidence>
<dbReference type="GO" id="GO:0016020">
    <property type="term" value="C:membrane"/>
    <property type="evidence" value="ECO:0007669"/>
    <property type="project" value="UniProtKB-SubCell"/>
</dbReference>
<organism evidence="5 6">
    <name type="scientific">Knipowitschia caucasica</name>
    <name type="common">Caucasian dwarf goby</name>
    <name type="synonym">Pomatoschistus caucasicus</name>
    <dbReference type="NCBI Taxonomy" id="637954"/>
    <lineage>
        <taxon>Eukaryota</taxon>
        <taxon>Metazoa</taxon>
        <taxon>Chordata</taxon>
        <taxon>Craniata</taxon>
        <taxon>Vertebrata</taxon>
        <taxon>Euteleostomi</taxon>
        <taxon>Actinopterygii</taxon>
        <taxon>Neopterygii</taxon>
        <taxon>Teleostei</taxon>
        <taxon>Neoteleostei</taxon>
        <taxon>Acanthomorphata</taxon>
        <taxon>Gobiaria</taxon>
        <taxon>Gobiiformes</taxon>
        <taxon>Gobioidei</taxon>
        <taxon>Gobiidae</taxon>
        <taxon>Gobiinae</taxon>
        <taxon>Knipowitschia</taxon>
    </lineage>
</organism>
<sequence>MGISNPDKYQSSYRSMHGSVINYACDRSLVGNILLNGNAARVIERYLMFTDGMAYGIDQILEPPGLGAHCDDITNKTTYGQCGRCLNPPSCRRLRHTDTVRDP</sequence>
<proteinExistence type="predicted"/>
<keyword evidence="2" id="KW-0472">Membrane</keyword>
<keyword evidence="3" id="KW-1015">Disulfide bond</keyword>
<evidence type="ECO:0000313" key="6">
    <source>
        <dbReference type="Proteomes" id="UP001497482"/>
    </source>
</evidence>
<dbReference type="PANTHER" id="PTHR24038">
    <property type="entry name" value="STABILIN"/>
    <property type="match status" value="1"/>
</dbReference>
<dbReference type="PANTHER" id="PTHR24038:SF8">
    <property type="entry name" value="STABILIN-1"/>
    <property type="match status" value="1"/>
</dbReference>
<name>A0AAV2MLL8_KNICA</name>
<accession>A0AAV2MLL8</accession>
<keyword evidence="4" id="KW-0325">Glycoprotein</keyword>
<dbReference type="InterPro" id="IPR036378">
    <property type="entry name" value="FAS1_dom_sf"/>
</dbReference>
<protein>
    <submittedName>
        <fullName evidence="5">Uncharacterized protein</fullName>
    </submittedName>
</protein>
<evidence type="ECO:0000256" key="4">
    <source>
        <dbReference type="ARBA" id="ARBA00023180"/>
    </source>
</evidence>
<reference evidence="5 6" key="1">
    <citation type="submission" date="2024-04" db="EMBL/GenBank/DDBJ databases">
        <authorList>
            <person name="Waldvogel A.-M."/>
            <person name="Schoenle A."/>
        </authorList>
    </citation>
    <scope>NUCLEOTIDE SEQUENCE [LARGE SCALE GENOMIC DNA]</scope>
</reference>
<dbReference type="SUPFAM" id="SSF82153">
    <property type="entry name" value="FAS1 domain"/>
    <property type="match status" value="1"/>
</dbReference>
<dbReference type="EMBL" id="OZ035830">
    <property type="protein sequence ID" value="CAL1614207.1"/>
    <property type="molecule type" value="Genomic_DNA"/>
</dbReference>
<dbReference type="Proteomes" id="UP001497482">
    <property type="component" value="Chromosome 8"/>
</dbReference>
<comment type="subcellular location">
    <subcellularLocation>
        <location evidence="1">Membrane</location>
    </subcellularLocation>
</comment>